<dbReference type="EMBL" id="CP000267">
    <property type="protein sequence ID" value="ABD70401.1"/>
    <property type="molecule type" value="Genomic_DNA"/>
</dbReference>
<dbReference type="PANTHER" id="PTHR38687">
    <property type="entry name" value="CELL DIVISION PROTEIN DEDD-RELATED"/>
    <property type="match status" value="1"/>
</dbReference>
<dbReference type="AlphaFoldDB" id="Q21V02"/>
<dbReference type="GO" id="GO:0032153">
    <property type="term" value="C:cell division site"/>
    <property type="evidence" value="ECO:0007669"/>
    <property type="project" value="TreeGrafter"/>
</dbReference>
<dbReference type="PANTHER" id="PTHR38687:SF1">
    <property type="entry name" value="CELL DIVISION PROTEIN DEDD"/>
    <property type="match status" value="1"/>
</dbReference>
<accession>Q21V02</accession>
<dbReference type="GO" id="GO:0032506">
    <property type="term" value="P:cytokinetic process"/>
    <property type="evidence" value="ECO:0007669"/>
    <property type="project" value="TreeGrafter"/>
</dbReference>
<dbReference type="PROSITE" id="PS51724">
    <property type="entry name" value="SPOR"/>
    <property type="match status" value="1"/>
</dbReference>
<evidence type="ECO:0000259" key="3">
    <source>
        <dbReference type="PROSITE" id="PS51724"/>
    </source>
</evidence>
<organism evidence="4 5">
    <name type="scientific">Albidiferax ferrireducens (strain ATCC BAA-621 / DSM 15236 / T118)</name>
    <name type="common">Rhodoferax ferrireducens</name>
    <dbReference type="NCBI Taxonomy" id="338969"/>
    <lineage>
        <taxon>Bacteria</taxon>
        <taxon>Pseudomonadati</taxon>
        <taxon>Pseudomonadota</taxon>
        <taxon>Betaproteobacteria</taxon>
        <taxon>Burkholderiales</taxon>
        <taxon>Comamonadaceae</taxon>
        <taxon>Rhodoferax</taxon>
    </lineage>
</organism>
<sequence length="257" mass="26902">MAFFKLRKGGDDKSAAPAPSESVEVMRKRAKYRLLGAAVLVLLGVIGFPLLFDKQPRPISVDTPIEIPDKNKVLPLSIPAPAVSLSAETAVVPPAAAVAASARSSEQKVAAAPVEYESEAPKIAAKEEQKPASPVPDPAAIKANDKPLAKALVKADDAAKAQSLLDGKSSNSPAGTKPAANDARFVVQVGAFADATRAREVRLKLEHAGLKTYTHVAKTKDGDRIRVRVGPFGTKGDAAKAVEKIKKLDLPAAILTL</sequence>
<dbReference type="InterPro" id="IPR007730">
    <property type="entry name" value="SPOR-like_dom"/>
</dbReference>
<keyword evidence="2" id="KW-0812">Transmembrane</keyword>
<keyword evidence="2" id="KW-0472">Membrane</keyword>
<proteinExistence type="predicted"/>
<protein>
    <submittedName>
        <fullName evidence="4">Sporulation related</fullName>
    </submittedName>
</protein>
<dbReference type="RefSeq" id="WP_011464967.1">
    <property type="nucleotide sequence ID" value="NC_007908.1"/>
</dbReference>
<dbReference type="GO" id="GO:0042834">
    <property type="term" value="F:peptidoglycan binding"/>
    <property type="evidence" value="ECO:0007669"/>
    <property type="project" value="InterPro"/>
</dbReference>
<name>Q21V02_ALBFT</name>
<dbReference type="HOGENOM" id="CLU_068683_0_2_4"/>
<dbReference type="OrthoDB" id="9181370at2"/>
<evidence type="ECO:0000256" key="1">
    <source>
        <dbReference type="SAM" id="MobiDB-lite"/>
    </source>
</evidence>
<dbReference type="Proteomes" id="UP000008332">
    <property type="component" value="Chromosome"/>
</dbReference>
<dbReference type="KEGG" id="rfr:Rfer_2685"/>
<feature type="transmembrane region" description="Helical" evidence="2">
    <location>
        <begin position="34"/>
        <end position="52"/>
    </location>
</feature>
<evidence type="ECO:0000256" key="2">
    <source>
        <dbReference type="SAM" id="Phobius"/>
    </source>
</evidence>
<evidence type="ECO:0000313" key="5">
    <source>
        <dbReference type="Proteomes" id="UP000008332"/>
    </source>
</evidence>
<dbReference type="SUPFAM" id="SSF110997">
    <property type="entry name" value="Sporulation related repeat"/>
    <property type="match status" value="1"/>
</dbReference>
<evidence type="ECO:0000313" key="4">
    <source>
        <dbReference type="EMBL" id="ABD70401.1"/>
    </source>
</evidence>
<keyword evidence="5" id="KW-1185">Reference proteome</keyword>
<gene>
    <name evidence="4" type="ordered locus">Rfer_2685</name>
</gene>
<dbReference type="Gene3D" id="3.30.70.1070">
    <property type="entry name" value="Sporulation related repeat"/>
    <property type="match status" value="1"/>
</dbReference>
<dbReference type="Pfam" id="PF05036">
    <property type="entry name" value="SPOR"/>
    <property type="match status" value="1"/>
</dbReference>
<dbReference type="eggNOG" id="COG3087">
    <property type="taxonomic scope" value="Bacteria"/>
</dbReference>
<dbReference type="GO" id="GO:0030428">
    <property type="term" value="C:cell septum"/>
    <property type="evidence" value="ECO:0007669"/>
    <property type="project" value="TreeGrafter"/>
</dbReference>
<dbReference type="InterPro" id="IPR036680">
    <property type="entry name" value="SPOR-like_sf"/>
</dbReference>
<dbReference type="InterPro" id="IPR052521">
    <property type="entry name" value="Cell_div_SPOR-domain"/>
</dbReference>
<feature type="domain" description="SPOR" evidence="3">
    <location>
        <begin position="179"/>
        <end position="257"/>
    </location>
</feature>
<reference evidence="5" key="1">
    <citation type="submission" date="2006-02" db="EMBL/GenBank/DDBJ databases">
        <title>Complete sequence of chromosome of Rhodoferax ferrireducens DSM 15236.</title>
        <authorList>
            <person name="Copeland A."/>
            <person name="Lucas S."/>
            <person name="Lapidus A."/>
            <person name="Barry K."/>
            <person name="Detter J.C."/>
            <person name="Glavina del Rio T."/>
            <person name="Hammon N."/>
            <person name="Israni S."/>
            <person name="Pitluck S."/>
            <person name="Brettin T."/>
            <person name="Bruce D."/>
            <person name="Han C."/>
            <person name="Tapia R."/>
            <person name="Gilna P."/>
            <person name="Kiss H."/>
            <person name="Schmutz J."/>
            <person name="Larimer F."/>
            <person name="Land M."/>
            <person name="Kyrpides N."/>
            <person name="Ivanova N."/>
            <person name="Richardson P."/>
        </authorList>
    </citation>
    <scope>NUCLEOTIDE SEQUENCE [LARGE SCALE GENOMIC DNA]</scope>
    <source>
        <strain evidence="5">ATCC BAA-621 / DSM 15236 / T118</strain>
    </source>
</reference>
<feature type="region of interest" description="Disordered" evidence="1">
    <location>
        <begin position="120"/>
        <end position="141"/>
    </location>
</feature>
<dbReference type="STRING" id="338969.Rfer_2685"/>
<keyword evidence="2" id="KW-1133">Transmembrane helix</keyword>